<organism evidence="1">
    <name type="scientific">candidate division TA06 bacterium ADurb.Bin417</name>
    <dbReference type="NCBI Taxonomy" id="1852828"/>
    <lineage>
        <taxon>Bacteria</taxon>
        <taxon>Bacteria division TA06</taxon>
    </lineage>
</organism>
<comment type="caution">
    <text evidence="1">The sequence shown here is derived from an EMBL/GenBank/DDBJ whole genome shotgun (WGS) entry which is preliminary data.</text>
</comment>
<proteinExistence type="predicted"/>
<accession>A0A1V5MJW7</accession>
<dbReference type="InterPro" id="IPR013321">
    <property type="entry name" value="Arc_rbn_hlx_hlx"/>
</dbReference>
<reference evidence="1" key="1">
    <citation type="submission" date="2017-02" db="EMBL/GenBank/DDBJ databases">
        <title>Delving into the versatile metabolic prowess of the omnipresent phylum Bacteroidetes.</title>
        <authorList>
            <person name="Nobu M.K."/>
            <person name="Mei R."/>
            <person name="Narihiro T."/>
            <person name="Kuroda K."/>
            <person name="Liu W.-T."/>
        </authorList>
    </citation>
    <scope>NUCLEOTIDE SEQUENCE</scope>
    <source>
        <strain evidence="1">ADurb.Bin417</strain>
    </source>
</reference>
<dbReference type="Proteomes" id="UP000485484">
    <property type="component" value="Unassembled WGS sequence"/>
</dbReference>
<dbReference type="AlphaFoldDB" id="A0A1V5MJW7"/>
<protein>
    <submittedName>
        <fullName evidence="1">Uncharacterized protein</fullName>
    </submittedName>
</protein>
<name>A0A1V5MJW7_UNCT6</name>
<dbReference type="GO" id="GO:0006355">
    <property type="term" value="P:regulation of DNA-templated transcription"/>
    <property type="evidence" value="ECO:0007669"/>
    <property type="project" value="InterPro"/>
</dbReference>
<evidence type="ECO:0000313" key="1">
    <source>
        <dbReference type="EMBL" id="OPZ93518.1"/>
    </source>
</evidence>
<sequence length="66" mass="7613">MVMRIKPSRNEEEFVRGAKLEHKESDATTLYLLRLPRDLRVKIKVKAAEAGQSMSDLICEILDRNV</sequence>
<dbReference type="Gene3D" id="1.10.1220.10">
    <property type="entry name" value="Met repressor-like"/>
    <property type="match status" value="1"/>
</dbReference>
<dbReference type="EMBL" id="MWAK01000020">
    <property type="protein sequence ID" value="OPZ93518.1"/>
    <property type="molecule type" value="Genomic_DNA"/>
</dbReference>
<dbReference type="InterPro" id="IPR010985">
    <property type="entry name" value="Ribbon_hlx_hlx"/>
</dbReference>
<gene>
    <name evidence="1" type="ORF">BWY73_00270</name>
</gene>
<dbReference type="SUPFAM" id="SSF47598">
    <property type="entry name" value="Ribbon-helix-helix"/>
    <property type="match status" value="1"/>
</dbReference>